<dbReference type="AlphaFoldDB" id="M4BXA5"/>
<evidence type="ECO:0000313" key="3">
    <source>
        <dbReference type="Proteomes" id="UP000011713"/>
    </source>
</evidence>
<name>M4BXA5_HYAAE</name>
<dbReference type="HOGENOM" id="CLU_096991_1_0_1"/>
<dbReference type="EnsemblProtists" id="HpaT811186">
    <property type="protein sequence ID" value="HpaP811186"/>
    <property type="gene ID" value="HpaG811186"/>
</dbReference>
<dbReference type="Proteomes" id="UP000011713">
    <property type="component" value="Unassembled WGS sequence"/>
</dbReference>
<dbReference type="VEuPathDB" id="FungiDB:HpaG811186"/>
<evidence type="ECO:0000313" key="2">
    <source>
        <dbReference type="EnsemblProtists" id="HpaP811186"/>
    </source>
</evidence>
<evidence type="ECO:0000256" key="1">
    <source>
        <dbReference type="SAM" id="MobiDB-lite"/>
    </source>
</evidence>
<evidence type="ECO:0008006" key="4">
    <source>
        <dbReference type="Google" id="ProtNLM"/>
    </source>
</evidence>
<reference evidence="2" key="2">
    <citation type="submission" date="2015-06" db="UniProtKB">
        <authorList>
            <consortium name="EnsemblProtists"/>
        </authorList>
    </citation>
    <scope>IDENTIFICATION</scope>
    <source>
        <strain evidence="2">Emoy2</strain>
    </source>
</reference>
<keyword evidence="3" id="KW-1185">Reference proteome</keyword>
<feature type="region of interest" description="Disordered" evidence="1">
    <location>
        <begin position="77"/>
        <end position="111"/>
    </location>
</feature>
<organism evidence="2 3">
    <name type="scientific">Hyaloperonospora arabidopsidis (strain Emoy2)</name>
    <name type="common">Downy mildew agent</name>
    <name type="synonym">Peronospora arabidopsidis</name>
    <dbReference type="NCBI Taxonomy" id="559515"/>
    <lineage>
        <taxon>Eukaryota</taxon>
        <taxon>Sar</taxon>
        <taxon>Stramenopiles</taxon>
        <taxon>Oomycota</taxon>
        <taxon>Peronosporomycetes</taxon>
        <taxon>Peronosporales</taxon>
        <taxon>Peronosporaceae</taxon>
        <taxon>Hyaloperonospora</taxon>
    </lineage>
</organism>
<feature type="region of interest" description="Disordered" evidence="1">
    <location>
        <begin position="1"/>
        <end position="50"/>
    </location>
</feature>
<accession>M4BXA5</accession>
<feature type="compositionally biased region" description="Polar residues" evidence="1">
    <location>
        <begin position="1"/>
        <end position="10"/>
    </location>
</feature>
<sequence length="183" mass="20994">MYQGIETLQSLYERARRSFDDGPPSSKGASRHTARRDWAHPSSAGRGAPSCFTRVDTLATGRDNSFLILNRQGVSRYAPQGSVDHRVSPPKDVEEEENPPPSRSTHHLDPHEMDRAIVELREDLEHERDRHYALTILVRKHRKDREADRAKNRADYDLHSFRSSVMSVVLVTSWRKLAKRSLS</sequence>
<protein>
    <recommendedName>
        <fullName evidence="4">RxLR effector candidate protein</fullName>
    </recommendedName>
</protein>
<dbReference type="InParanoid" id="M4BXA5"/>
<dbReference type="EMBL" id="JH598019">
    <property type="status" value="NOT_ANNOTATED_CDS"/>
    <property type="molecule type" value="Genomic_DNA"/>
</dbReference>
<proteinExistence type="predicted"/>
<reference evidence="3" key="1">
    <citation type="journal article" date="2010" name="Science">
        <title>Signatures of adaptation to obligate biotrophy in the Hyaloperonospora arabidopsidis genome.</title>
        <authorList>
            <person name="Baxter L."/>
            <person name="Tripathy S."/>
            <person name="Ishaque N."/>
            <person name="Boot N."/>
            <person name="Cabral A."/>
            <person name="Kemen E."/>
            <person name="Thines M."/>
            <person name="Ah-Fong A."/>
            <person name="Anderson R."/>
            <person name="Badejoko W."/>
            <person name="Bittner-Eddy P."/>
            <person name="Boore J.L."/>
            <person name="Chibucos M.C."/>
            <person name="Coates M."/>
            <person name="Dehal P."/>
            <person name="Delehaunty K."/>
            <person name="Dong S."/>
            <person name="Downton P."/>
            <person name="Dumas B."/>
            <person name="Fabro G."/>
            <person name="Fronick C."/>
            <person name="Fuerstenberg S.I."/>
            <person name="Fulton L."/>
            <person name="Gaulin E."/>
            <person name="Govers F."/>
            <person name="Hughes L."/>
            <person name="Humphray S."/>
            <person name="Jiang R.H."/>
            <person name="Judelson H."/>
            <person name="Kamoun S."/>
            <person name="Kyung K."/>
            <person name="Meijer H."/>
            <person name="Minx P."/>
            <person name="Morris P."/>
            <person name="Nelson J."/>
            <person name="Phuntumart V."/>
            <person name="Qutob D."/>
            <person name="Rehmany A."/>
            <person name="Rougon-Cardoso A."/>
            <person name="Ryden P."/>
            <person name="Torto-Alalibo T."/>
            <person name="Studholme D."/>
            <person name="Wang Y."/>
            <person name="Win J."/>
            <person name="Wood J."/>
            <person name="Clifton S.W."/>
            <person name="Rogers J."/>
            <person name="Van den Ackerveken G."/>
            <person name="Jones J.D."/>
            <person name="McDowell J.M."/>
            <person name="Beynon J."/>
            <person name="Tyler B.M."/>
        </authorList>
    </citation>
    <scope>NUCLEOTIDE SEQUENCE [LARGE SCALE GENOMIC DNA]</scope>
    <source>
        <strain evidence="3">Emoy2</strain>
    </source>
</reference>
<feature type="compositionally biased region" description="Basic and acidic residues" evidence="1">
    <location>
        <begin position="83"/>
        <end position="92"/>
    </location>
</feature>